<gene>
    <name evidence="6" type="primary">rpoB</name>
    <name evidence="16" type="ORF">MOS_063</name>
</gene>
<accession>A0AAI8AM70</accession>
<keyword evidence="3 6" id="KW-0548">Nucleotidyltransferase</keyword>
<dbReference type="Pfam" id="PF04560">
    <property type="entry name" value="RNA_pol_Rpb2_7"/>
    <property type="match status" value="1"/>
</dbReference>
<dbReference type="Proteomes" id="UP000009399">
    <property type="component" value="Chromosome"/>
</dbReference>
<comment type="catalytic activity">
    <reaction evidence="5 6 8">
        <text>RNA(n) + a ribonucleoside 5'-triphosphate = RNA(n+1) + diphosphate</text>
        <dbReference type="Rhea" id="RHEA:21248"/>
        <dbReference type="Rhea" id="RHEA-COMP:14527"/>
        <dbReference type="Rhea" id="RHEA-COMP:17342"/>
        <dbReference type="ChEBI" id="CHEBI:33019"/>
        <dbReference type="ChEBI" id="CHEBI:61557"/>
        <dbReference type="ChEBI" id="CHEBI:140395"/>
        <dbReference type="EC" id="2.7.7.6"/>
    </reaction>
</comment>
<dbReference type="InterPro" id="IPR007644">
    <property type="entry name" value="RNA_pol_bsu_protrusion"/>
</dbReference>
<dbReference type="CDD" id="cd00653">
    <property type="entry name" value="RNA_pol_B_RPB2"/>
    <property type="match status" value="1"/>
</dbReference>
<proteinExistence type="inferred from homology"/>
<feature type="domain" description="RNA polymerase Rpb2" evidence="14">
    <location>
        <begin position="507"/>
        <end position="574"/>
    </location>
</feature>
<evidence type="ECO:0000259" key="10">
    <source>
        <dbReference type="Pfam" id="PF00562"/>
    </source>
</evidence>
<dbReference type="Pfam" id="PF04563">
    <property type="entry name" value="RNA_pol_Rpb2_1"/>
    <property type="match status" value="1"/>
</dbReference>
<dbReference type="InterPro" id="IPR007642">
    <property type="entry name" value="RNA_pol_Rpb2_2"/>
</dbReference>
<evidence type="ECO:0000259" key="12">
    <source>
        <dbReference type="Pfam" id="PF04561"/>
    </source>
</evidence>
<dbReference type="InterPro" id="IPR010243">
    <property type="entry name" value="RNA_pol_bsu_bac"/>
</dbReference>
<dbReference type="InterPro" id="IPR037033">
    <property type="entry name" value="DNA-dir_RNAP_su2_hyb_sf"/>
</dbReference>
<evidence type="ECO:0000256" key="2">
    <source>
        <dbReference type="ARBA" id="ARBA00022679"/>
    </source>
</evidence>
<dbReference type="GO" id="GO:0003899">
    <property type="term" value="F:DNA-directed RNA polymerase activity"/>
    <property type="evidence" value="ECO:0007669"/>
    <property type="project" value="UniProtKB-UniRule"/>
</dbReference>
<evidence type="ECO:0000313" key="17">
    <source>
        <dbReference type="Proteomes" id="UP000009399"/>
    </source>
</evidence>
<dbReference type="PANTHER" id="PTHR20856">
    <property type="entry name" value="DNA-DIRECTED RNA POLYMERASE I SUBUNIT 2"/>
    <property type="match status" value="1"/>
</dbReference>
<dbReference type="GO" id="GO:0006351">
    <property type="term" value="P:DNA-templated transcription"/>
    <property type="evidence" value="ECO:0007669"/>
    <property type="project" value="UniProtKB-UniRule"/>
</dbReference>
<dbReference type="AlphaFoldDB" id="A0AAI8AM70"/>
<feature type="compositionally biased region" description="Low complexity" evidence="9">
    <location>
        <begin position="1188"/>
        <end position="1197"/>
    </location>
</feature>
<dbReference type="KEGG" id="mhs:MOS_063"/>
<dbReference type="InterPro" id="IPR014724">
    <property type="entry name" value="RNA_pol_RPB2_OB-fold"/>
</dbReference>
<evidence type="ECO:0000259" key="15">
    <source>
        <dbReference type="Pfam" id="PF10385"/>
    </source>
</evidence>
<dbReference type="Pfam" id="PF04561">
    <property type="entry name" value="RNA_pol_Rpb2_2"/>
    <property type="match status" value="1"/>
</dbReference>
<dbReference type="Gene3D" id="3.90.1800.10">
    <property type="entry name" value="RNA polymerase alpha subunit dimerisation domain"/>
    <property type="match status" value="1"/>
</dbReference>
<dbReference type="Gene3D" id="3.90.1110.10">
    <property type="entry name" value="RNA polymerase Rpb2, domain 2"/>
    <property type="match status" value="2"/>
</dbReference>
<dbReference type="Gene3D" id="2.40.50.150">
    <property type="match status" value="1"/>
</dbReference>
<evidence type="ECO:0000259" key="14">
    <source>
        <dbReference type="Pfam" id="PF04565"/>
    </source>
</evidence>
<dbReference type="EC" id="2.7.7.6" evidence="6 8"/>
<dbReference type="NCBIfam" id="NF001616">
    <property type="entry name" value="PRK00405.1"/>
    <property type="match status" value="1"/>
</dbReference>
<comment type="subunit">
    <text evidence="6 8">The RNAP catalytic core consists of 2 alpha, 1 beta, 1 beta' and 1 omega subunit. When a sigma factor is associated with the core the holoenzyme is formed, which can initiate transcription.</text>
</comment>
<organism evidence="16 17">
    <name type="scientific">Mesomycoplasma hyorhinis SK76</name>
    <dbReference type="NCBI Taxonomy" id="1118964"/>
    <lineage>
        <taxon>Bacteria</taxon>
        <taxon>Bacillati</taxon>
        <taxon>Mycoplasmatota</taxon>
        <taxon>Mycoplasmoidales</taxon>
        <taxon>Metamycoplasmataceae</taxon>
        <taxon>Mesomycoplasma</taxon>
    </lineage>
</organism>
<keyword evidence="1 6" id="KW-0240">DNA-directed RNA polymerase</keyword>
<dbReference type="EMBL" id="CP003914">
    <property type="protein sequence ID" value="AFX73995.1"/>
    <property type="molecule type" value="Genomic_DNA"/>
</dbReference>
<protein>
    <recommendedName>
        <fullName evidence="6 8">DNA-directed RNA polymerase subunit beta</fullName>
        <shortName evidence="6">RNAP subunit beta</shortName>
        <ecNumber evidence="6 8">2.7.7.6</ecNumber>
    </recommendedName>
    <alternativeName>
        <fullName evidence="6">RNA polymerase subunit beta</fullName>
    </alternativeName>
    <alternativeName>
        <fullName evidence="6">Transcriptase subunit beta</fullName>
    </alternativeName>
</protein>
<evidence type="ECO:0000256" key="1">
    <source>
        <dbReference type="ARBA" id="ARBA00022478"/>
    </source>
</evidence>
<comment type="function">
    <text evidence="6 8">DNA-dependent RNA polymerase catalyzes the transcription of DNA into RNA using the four ribonucleoside triphosphates as substrates.</text>
</comment>
<feature type="domain" description="RNA polymerase Rpb2" evidence="12">
    <location>
        <begin position="179"/>
        <end position="301"/>
    </location>
</feature>
<evidence type="ECO:0000256" key="6">
    <source>
        <dbReference type="HAMAP-Rule" id="MF_01321"/>
    </source>
</evidence>
<dbReference type="Pfam" id="PF00562">
    <property type="entry name" value="RNA_pol_Rpb2_6"/>
    <property type="match status" value="1"/>
</dbReference>
<evidence type="ECO:0000256" key="3">
    <source>
        <dbReference type="ARBA" id="ARBA00022695"/>
    </source>
</evidence>
<feature type="domain" description="RNA polymerase Rpb2" evidence="11">
    <location>
        <begin position="1102"/>
        <end position="1177"/>
    </location>
</feature>
<keyword evidence="4 6" id="KW-0804">Transcription</keyword>
<feature type="domain" description="DNA-directed RNA polymerase subunit 2 hybrid-binding" evidence="10">
    <location>
        <begin position="715"/>
        <end position="1100"/>
    </location>
</feature>
<dbReference type="InterPro" id="IPR007121">
    <property type="entry name" value="RNA_pol_bsu_CS"/>
</dbReference>
<dbReference type="InterPro" id="IPR007120">
    <property type="entry name" value="DNA-dir_RNAP_su2_dom"/>
</dbReference>
<evidence type="ECO:0000256" key="7">
    <source>
        <dbReference type="RuleBase" id="RU000434"/>
    </source>
</evidence>
<dbReference type="Gene3D" id="2.30.150.10">
    <property type="entry name" value="DNA-directed RNA polymerase, beta subunit, external 1 domain"/>
    <property type="match status" value="1"/>
</dbReference>
<dbReference type="SUPFAM" id="SSF64484">
    <property type="entry name" value="beta and beta-prime subunits of DNA dependent RNA-polymerase"/>
    <property type="match status" value="1"/>
</dbReference>
<name>A0AAI8AM70_MESHY</name>
<evidence type="ECO:0000256" key="4">
    <source>
        <dbReference type="ARBA" id="ARBA00023163"/>
    </source>
</evidence>
<dbReference type="GO" id="GO:0000428">
    <property type="term" value="C:DNA-directed RNA polymerase complex"/>
    <property type="evidence" value="ECO:0007669"/>
    <property type="project" value="UniProtKB-KW"/>
</dbReference>
<feature type="domain" description="DNA-directed RNA polymerase beta subunit external 1" evidence="15">
    <location>
        <begin position="585"/>
        <end position="653"/>
    </location>
</feature>
<dbReference type="RefSeq" id="WP_015083992.1">
    <property type="nucleotide sequence ID" value="NC_019552.1"/>
</dbReference>
<evidence type="ECO:0000259" key="13">
    <source>
        <dbReference type="Pfam" id="PF04563"/>
    </source>
</evidence>
<dbReference type="Pfam" id="PF10385">
    <property type="entry name" value="RNA_pol_Rpb2_45"/>
    <property type="match status" value="1"/>
</dbReference>
<dbReference type="Gene3D" id="2.40.50.100">
    <property type="match status" value="1"/>
</dbReference>
<dbReference type="InterPro" id="IPR007645">
    <property type="entry name" value="RNA_pol_Rpb2_3"/>
</dbReference>
<dbReference type="Gene3D" id="2.40.270.10">
    <property type="entry name" value="DNA-directed RNA polymerase, subunit 2, domain 6"/>
    <property type="match status" value="2"/>
</dbReference>
<dbReference type="GO" id="GO:0003677">
    <property type="term" value="F:DNA binding"/>
    <property type="evidence" value="ECO:0007669"/>
    <property type="project" value="UniProtKB-UniRule"/>
</dbReference>
<dbReference type="InterPro" id="IPR037034">
    <property type="entry name" value="RNA_pol_Rpb2_2_sf"/>
</dbReference>
<dbReference type="PROSITE" id="PS01166">
    <property type="entry name" value="RNA_POL_BETA"/>
    <property type="match status" value="1"/>
</dbReference>
<reference evidence="16 17" key="1">
    <citation type="journal article" date="2013" name="Genome Announc.">
        <title>Complete Genome Sequence of Mycoplasma hyorhinis Strain SK76.</title>
        <authorList>
            <person name="Goodison S."/>
            <person name="Urquidi V."/>
            <person name="Kumar D."/>
            <person name="Reyes L."/>
            <person name="Rosser C.J."/>
        </authorList>
    </citation>
    <scope>NUCLEOTIDE SEQUENCE [LARGE SCALE GENOMIC DNA]</scope>
    <source>
        <strain evidence="16 17">SK76</strain>
    </source>
</reference>
<dbReference type="InterPro" id="IPR015712">
    <property type="entry name" value="DNA-dir_RNA_pol_su2"/>
</dbReference>
<dbReference type="Pfam" id="PF04565">
    <property type="entry name" value="RNA_pol_Rpb2_3"/>
    <property type="match status" value="1"/>
</dbReference>
<dbReference type="HAMAP" id="MF_01321">
    <property type="entry name" value="RNApol_bact_RpoB"/>
    <property type="match status" value="1"/>
</dbReference>
<dbReference type="InterPro" id="IPR042107">
    <property type="entry name" value="DNA-dir_RNA_pol_bsu_ext_1_sf"/>
</dbReference>
<keyword evidence="2 6" id="KW-0808">Transferase</keyword>
<dbReference type="GO" id="GO:0032549">
    <property type="term" value="F:ribonucleoside binding"/>
    <property type="evidence" value="ECO:0007669"/>
    <property type="project" value="InterPro"/>
</dbReference>
<evidence type="ECO:0000256" key="5">
    <source>
        <dbReference type="ARBA" id="ARBA00048552"/>
    </source>
</evidence>
<comment type="similarity">
    <text evidence="6 7">Belongs to the RNA polymerase beta chain family.</text>
</comment>
<dbReference type="InterPro" id="IPR007641">
    <property type="entry name" value="RNA_pol_Rpb2_7"/>
</dbReference>
<feature type="region of interest" description="Disordered" evidence="9">
    <location>
        <begin position="1176"/>
        <end position="1204"/>
    </location>
</feature>
<evidence type="ECO:0000256" key="8">
    <source>
        <dbReference type="RuleBase" id="RU363031"/>
    </source>
</evidence>
<sequence length="1236" mass="140223">MEFKLSKYGPTTLRRDYSKTKFSLPTPDFLDSQKQSFKWFLKEGIEETFNKIYPIISTNGKIEIRFKKGSVRVEDPDQDYTNIKELKRKGKSFVCKVFATLEKLQVESGELEKQEILFGEIPYMTEGGTFIINGFEKVIVSQLIRSPGVCFRENVRNRQADDLFNKVEIIPQLGSWLEIFHRVTRNATDTVKLRIDKHKNIPLITFLKAIGFVDKDIIKKYFGDSPELRESLKKDKFLRKDKVQEQLDSLESIYRTIRKDDRITTEGLKNFIPALLFNERRYNLSKTGRYMLNRKLNLLDRIIQTYLAEDIFDSKGKLLYPLGTFITPKIANDIQSKFENSILPLSEIEGIDENVYGRQLEITKNENLNTRTKIITLRVWPNKRAMEQDANKEQQEKSVLVIGNDPTSTEMHLLISDIVAIVSYYFNLLANLGKNDDPDSLVNKRVVNVGELLQNQFLIALSKLEKNTKERISSRGDSEKINIKNITNNKPIYNQFKNFFNSSKLSQFMDQINPLGEMANKRRVTSLGPGGLNRETAQFEVRDVHVTHYGRICPVETPEGQNIGLILNFAVYAKTNPYGFIQTPYFPVENGVVNYDPQNIVWLTAAEEFGYTFAQSSLLVDENNKIIEPEIIVRKNYTYLTVKPEQVDFIAVSSKQMTSLSASAVPFLENNDANRALMGSNMQRQAVPLITTEAPYVATGIEADVAKFSSTNIRASEDGEVVFVDSKSIQIKNEQGNIKTYHLRYFERSNQETLILQRPIVEVGQFVKQGDLICDGPSTDQGELALGKNVLVAFSTWYGYNYEDAIIISEKLVKDDVFTSIHIQEQTIQFRSSKAGNDDLTREIPNASQRSKRHLDENGIVRIGSEVSAGDILVGRTSPKGEDNPTPEEKLMNAIWGKKASSQKDTSLKVKHGDGGTVIDVQILSRTREDNLEDGVEKIIKVFIAQKRKIKVGDKMAGRHGNKGVISLVLPVEDMPFLEDGTPIDILLNPQGIPSRMNIGQILEMHLGMVAKKLDIKFVCPVFDGVKLDKMKELFNQAGIPESGKFTLYDGITGQPFDNDVSIGYMYMLKLQHMVDDKMHARSVGPYSLTTQQPLGGKSQNGGQRFGEMETWALESFGASSVLLELLTYKSDNIQGRNALYNNLVSGGKIPKPGTPESFNVLAYELRGLGIKLEVHKKENQEEDPEANAENASNPEEMLLEDAFDQEYFESQMSKVEDYQEDYADDDFEDEFDHFK</sequence>
<evidence type="ECO:0000313" key="16">
    <source>
        <dbReference type="EMBL" id="AFX73995.1"/>
    </source>
</evidence>
<dbReference type="InterPro" id="IPR019462">
    <property type="entry name" value="DNA-dir_RNA_pol_bsu_external_1"/>
</dbReference>
<dbReference type="Gene3D" id="3.90.1100.10">
    <property type="match status" value="2"/>
</dbReference>
<evidence type="ECO:0000259" key="11">
    <source>
        <dbReference type="Pfam" id="PF04560"/>
    </source>
</evidence>
<feature type="domain" description="RNA polymerase beta subunit protrusion" evidence="13">
    <location>
        <begin position="118"/>
        <end position="492"/>
    </location>
</feature>
<evidence type="ECO:0000256" key="9">
    <source>
        <dbReference type="SAM" id="MobiDB-lite"/>
    </source>
</evidence>